<evidence type="ECO:0000313" key="1">
    <source>
        <dbReference type="EMBL" id="TFK97554.1"/>
    </source>
</evidence>
<protein>
    <recommendedName>
        <fullName evidence="3">F-box domain-containing protein</fullName>
    </recommendedName>
</protein>
<evidence type="ECO:0000313" key="2">
    <source>
        <dbReference type="Proteomes" id="UP000305067"/>
    </source>
</evidence>
<accession>A0A5C3Q600</accession>
<name>A0A5C3Q600_9AGAR</name>
<gene>
    <name evidence="1" type="ORF">BDV98DRAFT_607469</name>
</gene>
<dbReference type="Proteomes" id="UP000305067">
    <property type="component" value="Unassembled WGS sequence"/>
</dbReference>
<keyword evidence="2" id="KW-1185">Reference proteome</keyword>
<dbReference type="EMBL" id="ML178846">
    <property type="protein sequence ID" value="TFK97554.1"/>
    <property type="molecule type" value="Genomic_DNA"/>
</dbReference>
<reference evidence="1 2" key="1">
    <citation type="journal article" date="2019" name="Nat. Ecol. Evol.">
        <title>Megaphylogeny resolves global patterns of mushroom evolution.</title>
        <authorList>
            <person name="Varga T."/>
            <person name="Krizsan K."/>
            <person name="Foldi C."/>
            <person name="Dima B."/>
            <person name="Sanchez-Garcia M."/>
            <person name="Sanchez-Ramirez S."/>
            <person name="Szollosi G.J."/>
            <person name="Szarkandi J.G."/>
            <person name="Papp V."/>
            <person name="Albert L."/>
            <person name="Andreopoulos W."/>
            <person name="Angelini C."/>
            <person name="Antonin V."/>
            <person name="Barry K.W."/>
            <person name="Bougher N.L."/>
            <person name="Buchanan P."/>
            <person name="Buyck B."/>
            <person name="Bense V."/>
            <person name="Catcheside P."/>
            <person name="Chovatia M."/>
            <person name="Cooper J."/>
            <person name="Damon W."/>
            <person name="Desjardin D."/>
            <person name="Finy P."/>
            <person name="Geml J."/>
            <person name="Haridas S."/>
            <person name="Hughes K."/>
            <person name="Justo A."/>
            <person name="Karasinski D."/>
            <person name="Kautmanova I."/>
            <person name="Kiss B."/>
            <person name="Kocsube S."/>
            <person name="Kotiranta H."/>
            <person name="LaButti K.M."/>
            <person name="Lechner B.E."/>
            <person name="Liimatainen K."/>
            <person name="Lipzen A."/>
            <person name="Lukacs Z."/>
            <person name="Mihaltcheva S."/>
            <person name="Morgado L.N."/>
            <person name="Niskanen T."/>
            <person name="Noordeloos M.E."/>
            <person name="Ohm R.A."/>
            <person name="Ortiz-Santana B."/>
            <person name="Ovrebo C."/>
            <person name="Racz N."/>
            <person name="Riley R."/>
            <person name="Savchenko A."/>
            <person name="Shiryaev A."/>
            <person name="Soop K."/>
            <person name="Spirin V."/>
            <person name="Szebenyi C."/>
            <person name="Tomsovsky M."/>
            <person name="Tulloss R.E."/>
            <person name="Uehling J."/>
            <person name="Grigoriev I.V."/>
            <person name="Vagvolgyi C."/>
            <person name="Papp T."/>
            <person name="Martin F.M."/>
            <person name="Miettinen O."/>
            <person name="Hibbett D.S."/>
            <person name="Nagy L.G."/>
        </authorList>
    </citation>
    <scope>NUCLEOTIDE SEQUENCE [LARGE SCALE GENOMIC DNA]</scope>
    <source>
        <strain evidence="1 2">CBS 309.79</strain>
    </source>
</reference>
<proteinExistence type="predicted"/>
<sequence length="724" mass="81997">MLIDESLPIEILQSIFLNTLPVFPNHSEPRLTFAGHPNIQFPILEVLVPLILSQVSKRWRTVAQQLAPFWTFIYVDLRQRLMSGPMIQTWLARSQQRPLTIVCFSHPLDHRKYRSRPAEDTPSRITQTLELLLACASRWQDVFLGVRCADLRSAQLATSSLETGALRLDGDGLLIFPRHFRYSTPHLRTLHVRPGLNSYYQAFIDRLLSSSTLVETVDLHQPTTHHDRVLGEDNFRWGFTGTWHRLTSVRLSNIAWITTRACLRALENCPLEDMALQLQKDNEEAPNSTLTVTTPNSTAAPYSTLRHLRSLTVRGTTHVASRLLDSITTPGLHKLTVDLSHVEPEEDLVDSANALRSSLSAFMGRSRIPEQAALRIPRSMNVGPSSHLPYPLHLWNPVSDITAAGFTRSDLLTWLTRSSNSVHTLSVTWVDDHHSLFHPHETMDAFTPSQLEDPPPFLPNLKALSVDLEAARSPTPALQKLRIRTRISQGPNRLPDVESSQFSLQLSGFLQRSNCSFTHLHLEIAYKPWAIDLIELLSSNTTTFGLKTLVLEHFPEIESLCKFLLTGAKSETRPNEVPALVKGHALPRLTHLVLTWNYQDHYQSPNGTLARMLRWRFEEAALNLARIMLPEVDNVRDTKYLKAEAVRTDVTVDEKAILALEREGWNIQMGMQMFTRESAWFSEAGTAWGERPSARGTTEQSYLSPLYLYIELANLEVICRVSSS</sequence>
<dbReference type="AlphaFoldDB" id="A0A5C3Q600"/>
<evidence type="ECO:0008006" key="3">
    <source>
        <dbReference type="Google" id="ProtNLM"/>
    </source>
</evidence>
<dbReference type="OrthoDB" id="3253362at2759"/>
<organism evidence="1 2">
    <name type="scientific">Pterulicium gracile</name>
    <dbReference type="NCBI Taxonomy" id="1884261"/>
    <lineage>
        <taxon>Eukaryota</taxon>
        <taxon>Fungi</taxon>
        <taxon>Dikarya</taxon>
        <taxon>Basidiomycota</taxon>
        <taxon>Agaricomycotina</taxon>
        <taxon>Agaricomycetes</taxon>
        <taxon>Agaricomycetidae</taxon>
        <taxon>Agaricales</taxon>
        <taxon>Pleurotineae</taxon>
        <taxon>Pterulaceae</taxon>
        <taxon>Pterulicium</taxon>
    </lineage>
</organism>